<keyword evidence="2" id="KW-1185">Reference proteome</keyword>
<gene>
    <name evidence="1" type="ORF">DCC35_05270</name>
</gene>
<dbReference type="KEGG" id="fpf:DCC35_05270"/>
<proteinExistence type="predicted"/>
<evidence type="ECO:0000313" key="1">
    <source>
        <dbReference type="EMBL" id="QCK14195.1"/>
    </source>
</evidence>
<accession>A0A4D7JTF2</accession>
<name>A0A4D7JTF2_9BACT</name>
<organism evidence="1 2">
    <name type="scientific">Mangrovivirga cuniculi</name>
    <dbReference type="NCBI Taxonomy" id="2715131"/>
    <lineage>
        <taxon>Bacteria</taxon>
        <taxon>Pseudomonadati</taxon>
        <taxon>Bacteroidota</taxon>
        <taxon>Cytophagia</taxon>
        <taxon>Cytophagales</taxon>
        <taxon>Mangrovivirgaceae</taxon>
        <taxon>Mangrovivirga</taxon>
    </lineage>
</organism>
<reference evidence="1 2" key="1">
    <citation type="submission" date="2018-04" db="EMBL/GenBank/DDBJ databases">
        <title>Complete genome uncultured novel isolate.</title>
        <authorList>
            <person name="Merlino G."/>
        </authorList>
    </citation>
    <scope>NUCLEOTIDE SEQUENCE [LARGE SCALE GENOMIC DNA]</scope>
    <source>
        <strain evidence="2">R1DC9</strain>
    </source>
</reference>
<evidence type="ECO:0000313" key="2">
    <source>
        <dbReference type="Proteomes" id="UP000298616"/>
    </source>
</evidence>
<dbReference type="AlphaFoldDB" id="A0A4D7JTF2"/>
<sequence length="279" mass="31575">MINCKFIMPFLKIYTTKTSIIFILLLLSNWVKAQDCQNLTPQDLNQIQNYAEAIVPIVLFKLHPAPANDDERQERLDSLNFHDYTAYVELLNNVGAFINNTSQEQQVCFYKIADNTTVNSWISFIYRKNAPTSESLSPEFQKGIGILAEINQGVIDPFRSTEQYLLTVKGLLAYTFAKEKAGGRIRMLLGPSLYYSKQEVDVFLTTRAEVRIFDIKADPVSLGTVKFLLEGSTDLDGLWIAGPGIGLEFPQFGIQLLHQWRTGSASNQLELGISYRFLN</sequence>
<dbReference type="EMBL" id="CP028923">
    <property type="protein sequence ID" value="QCK14195.1"/>
    <property type="molecule type" value="Genomic_DNA"/>
</dbReference>
<protein>
    <submittedName>
        <fullName evidence="1">Uncharacterized protein</fullName>
    </submittedName>
</protein>
<dbReference type="Proteomes" id="UP000298616">
    <property type="component" value="Chromosome"/>
</dbReference>